<evidence type="ECO:0000313" key="2">
    <source>
        <dbReference type="EMBL" id="MFC3616244.1"/>
    </source>
</evidence>
<protein>
    <submittedName>
        <fullName evidence="2">Histidinol phosphate aminotransferase</fullName>
    </submittedName>
</protein>
<keyword evidence="2" id="KW-0808">Transferase</keyword>
<proteinExistence type="predicted"/>
<dbReference type="GO" id="GO:0008483">
    <property type="term" value="F:transaminase activity"/>
    <property type="evidence" value="ECO:0007669"/>
    <property type="project" value="UniProtKB-KW"/>
</dbReference>
<keyword evidence="2" id="KW-0032">Aminotransferase</keyword>
<accession>A0ABV7TL24</accession>
<gene>
    <name evidence="2" type="ORF">ACFORG_21085</name>
</gene>
<feature type="transmembrane region" description="Helical" evidence="1">
    <location>
        <begin position="24"/>
        <end position="47"/>
    </location>
</feature>
<keyword evidence="1" id="KW-0812">Transmembrane</keyword>
<evidence type="ECO:0000313" key="3">
    <source>
        <dbReference type="Proteomes" id="UP001595629"/>
    </source>
</evidence>
<name>A0ABV7TL24_9RHOB</name>
<dbReference type="Proteomes" id="UP001595629">
    <property type="component" value="Unassembled WGS sequence"/>
</dbReference>
<dbReference type="RefSeq" id="WP_386737550.1">
    <property type="nucleotide sequence ID" value="NZ_JBHRXI010000048.1"/>
</dbReference>
<evidence type="ECO:0000256" key="1">
    <source>
        <dbReference type="SAM" id="Phobius"/>
    </source>
</evidence>
<dbReference type="EMBL" id="JBHRXI010000048">
    <property type="protein sequence ID" value="MFC3616244.1"/>
    <property type="molecule type" value="Genomic_DNA"/>
</dbReference>
<keyword evidence="3" id="KW-1185">Reference proteome</keyword>
<organism evidence="2 3">
    <name type="scientific">Lutimaribacter marinistellae</name>
    <dbReference type="NCBI Taxonomy" id="1820329"/>
    <lineage>
        <taxon>Bacteria</taxon>
        <taxon>Pseudomonadati</taxon>
        <taxon>Pseudomonadota</taxon>
        <taxon>Alphaproteobacteria</taxon>
        <taxon>Rhodobacterales</taxon>
        <taxon>Roseobacteraceae</taxon>
        <taxon>Lutimaribacter</taxon>
    </lineage>
</organism>
<reference evidence="3" key="1">
    <citation type="journal article" date="2019" name="Int. J. Syst. Evol. Microbiol.">
        <title>The Global Catalogue of Microorganisms (GCM) 10K type strain sequencing project: providing services to taxonomists for standard genome sequencing and annotation.</title>
        <authorList>
            <consortium name="The Broad Institute Genomics Platform"/>
            <consortium name="The Broad Institute Genome Sequencing Center for Infectious Disease"/>
            <person name="Wu L."/>
            <person name="Ma J."/>
        </authorList>
    </citation>
    <scope>NUCLEOTIDE SEQUENCE [LARGE SCALE GENOMIC DNA]</scope>
    <source>
        <strain evidence="3">KCTC 42911</strain>
    </source>
</reference>
<comment type="caution">
    <text evidence="2">The sequence shown here is derived from an EMBL/GenBank/DDBJ whole genome shotgun (WGS) entry which is preliminary data.</text>
</comment>
<sequence length="60" mass="6947">MDNNRLRSAPDYTRAALTMLGVNLMWIFFVLWVIFGFLPVLLLAAFINQVINRLEARYSA</sequence>
<keyword evidence="1" id="KW-0472">Membrane</keyword>
<keyword evidence="1" id="KW-1133">Transmembrane helix</keyword>